<evidence type="ECO:0000313" key="4">
    <source>
        <dbReference type="Proteomes" id="UP000316426"/>
    </source>
</evidence>
<evidence type="ECO:0000256" key="1">
    <source>
        <dbReference type="SAM" id="Coils"/>
    </source>
</evidence>
<dbReference type="InterPro" id="IPR025961">
    <property type="entry name" value="Metal_resist"/>
</dbReference>
<sequence precursor="true">MIAMIRYQHTIAIAAALMAIVVASIAYAQENTASRSSLDQADLVAELQNLHAKVAALEAALETQHQSLYGAPTSTDSSTASMQQIGGMGVGATQGKAATQAMPRDSDSSLSGMGMGMMDEGMGGMGMMSMMKGKKGMMGMGMMGMNPAMASDSMAGMDMPSALPGFPGASHVYHIGQTGFFLDHPEHITLSDEQQKKLNSIKESSLLATSTAQREIAEAEQELWKLTAAAEPDIKKIEAKAKEIAQLQVATRIAFIRSVGEAASVLTKEQRQALIGEGKE</sequence>
<proteinExistence type="predicted"/>
<gene>
    <name evidence="3" type="ORF">Spa11_19620</name>
</gene>
<evidence type="ECO:0000256" key="2">
    <source>
        <dbReference type="SAM" id="SignalP"/>
    </source>
</evidence>
<dbReference type="AlphaFoldDB" id="A0A518K7K1"/>
<dbReference type="Pfam" id="PF13801">
    <property type="entry name" value="Metal_resist"/>
    <property type="match status" value="1"/>
</dbReference>
<feature type="signal peptide" evidence="2">
    <location>
        <begin position="1"/>
        <end position="28"/>
    </location>
</feature>
<evidence type="ECO:0000313" key="3">
    <source>
        <dbReference type="EMBL" id="QDV73763.1"/>
    </source>
</evidence>
<keyword evidence="1" id="KW-0175">Coiled coil</keyword>
<organism evidence="3 4">
    <name type="scientific">Botrimarina mediterranea</name>
    <dbReference type="NCBI Taxonomy" id="2528022"/>
    <lineage>
        <taxon>Bacteria</taxon>
        <taxon>Pseudomonadati</taxon>
        <taxon>Planctomycetota</taxon>
        <taxon>Planctomycetia</taxon>
        <taxon>Pirellulales</taxon>
        <taxon>Lacipirellulaceae</taxon>
        <taxon>Botrimarina</taxon>
    </lineage>
</organism>
<dbReference type="EMBL" id="CP036349">
    <property type="protein sequence ID" value="QDV73763.1"/>
    <property type="molecule type" value="Genomic_DNA"/>
</dbReference>
<protein>
    <recommendedName>
        <fullName evidence="5">Periplasmic heavy metal sensor</fullName>
    </recommendedName>
</protein>
<feature type="coiled-coil region" evidence="1">
    <location>
        <begin position="40"/>
        <end position="67"/>
    </location>
</feature>
<dbReference type="KEGG" id="bmei:Spa11_19620"/>
<dbReference type="Gene3D" id="1.20.120.1490">
    <property type="match status" value="1"/>
</dbReference>
<feature type="chain" id="PRO_5022123052" description="Periplasmic heavy metal sensor" evidence="2">
    <location>
        <begin position="29"/>
        <end position="280"/>
    </location>
</feature>
<keyword evidence="2" id="KW-0732">Signal</keyword>
<dbReference type="RefSeq" id="WP_145111320.1">
    <property type="nucleotide sequence ID" value="NZ_CP036349.1"/>
</dbReference>
<reference evidence="3 4" key="1">
    <citation type="submission" date="2019-02" db="EMBL/GenBank/DDBJ databases">
        <title>Deep-cultivation of Planctomycetes and their phenomic and genomic characterization uncovers novel biology.</title>
        <authorList>
            <person name="Wiegand S."/>
            <person name="Jogler M."/>
            <person name="Boedeker C."/>
            <person name="Pinto D."/>
            <person name="Vollmers J."/>
            <person name="Rivas-Marin E."/>
            <person name="Kohn T."/>
            <person name="Peeters S.H."/>
            <person name="Heuer A."/>
            <person name="Rast P."/>
            <person name="Oberbeckmann S."/>
            <person name="Bunk B."/>
            <person name="Jeske O."/>
            <person name="Meyerdierks A."/>
            <person name="Storesund J.E."/>
            <person name="Kallscheuer N."/>
            <person name="Luecker S."/>
            <person name="Lage O.M."/>
            <person name="Pohl T."/>
            <person name="Merkel B.J."/>
            <person name="Hornburger P."/>
            <person name="Mueller R.-W."/>
            <person name="Bruemmer F."/>
            <person name="Labrenz M."/>
            <person name="Spormann A.M."/>
            <person name="Op den Camp H."/>
            <person name="Overmann J."/>
            <person name="Amann R."/>
            <person name="Jetten M.S.M."/>
            <person name="Mascher T."/>
            <person name="Medema M.H."/>
            <person name="Devos D.P."/>
            <person name="Kaster A.-K."/>
            <person name="Ovreas L."/>
            <person name="Rohde M."/>
            <person name="Galperin M.Y."/>
            <person name="Jogler C."/>
        </authorList>
    </citation>
    <scope>NUCLEOTIDE SEQUENCE [LARGE SCALE GENOMIC DNA]</scope>
    <source>
        <strain evidence="3 4">Spa11</strain>
    </source>
</reference>
<name>A0A518K7K1_9BACT</name>
<dbReference type="Proteomes" id="UP000316426">
    <property type="component" value="Chromosome"/>
</dbReference>
<accession>A0A518K7K1</accession>
<evidence type="ECO:0008006" key="5">
    <source>
        <dbReference type="Google" id="ProtNLM"/>
    </source>
</evidence>
<keyword evidence="4" id="KW-1185">Reference proteome</keyword>